<reference evidence="4" key="1">
    <citation type="submission" date="2018-05" db="EMBL/GenBank/DDBJ databases">
        <authorList>
            <person name="Li X."/>
        </authorList>
    </citation>
    <scope>NUCLEOTIDE SEQUENCE [LARGE SCALE GENOMIC DNA]</scope>
    <source>
        <strain evidence="4">YIM 73061</strain>
    </source>
</reference>
<keyword evidence="1" id="KW-0472">Membrane</keyword>
<dbReference type="Pfam" id="PF07811">
    <property type="entry name" value="TadE"/>
    <property type="match status" value="1"/>
</dbReference>
<feature type="transmembrane region" description="Helical" evidence="1">
    <location>
        <begin position="20"/>
        <end position="43"/>
    </location>
</feature>
<proteinExistence type="predicted"/>
<gene>
    <name evidence="3" type="ORF">DJ018_07675</name>
</gene>
<keyword evidence="1" id="KW-1133">Transmembrane helix</keyword>
<dbReference type="AlphaFoldDB" id="A0A328ATB8"/>
<evidence type="ECO:0000259" key="2">
    <source>
        <dbReference type="Pfam" id="PF07811"/>
    </source>
</evidence>
<dbReference type="Proteomes" id="UP000249725">
    <property type="component" value="Unassembled WGS sequence"/>
</dbReference>
<dbReference type="InterPro" id="IPR012495">
    <property type="entry name" value="TadE-like_dom"/>
</dbReference>
<sequence length="196" mass="21559">MTKLLARFRRAERGATAVEFGFIALPLMLLIFGLLELVLLFMVSATLDNATHEIARDIRTGLFQQGAAPSAETFRSRVCARMSWLAPNCEQDLYIQAQEFPRYADLAAAPPPVITPAAFPDPDYGASPQPSALPWQAGQACSIILVRTFYRWKLFTPLMGPIFETPGAGKDIRLVSSATAFRNEPYDVNPTASMSC</sequence>
<evidence type="ECO:0000313" key="4">
    <source>
        <dbReference type="Proteomes" id="UP000249725"/>
    </source>
</evidence>
<evidence type="ECO:0000313" key="3">
    <source>
        <dbReference type="EMBL" id="RAK57789.1"/>
    </source>
</evidence>
<comment type="caution">
    <text evidence="3">The sequence shown here is derived from an EMBL/GenBank/DDBJ whole genome shotgun (WGS) entry which is preliminary data.</text>
</comment>
<protein>
    <submittedName>
        <fullName evidence="3">Pilus assembly protein</fullName>
    </submittedName>
</protein>
<name>A0A328ATB8_9CAUL</name>
<accession>A0A328ATB8</accession>
<keyword evidence="4" id="KW-1185">Reference proteome</keyword>
<feature type="domain" description="TadE-like" evidence="2">
    <location>
        <begin position="14"/>
        <end position="56"/>
    </location>
</feature>
<dbReference type="EMBL" id="QFYR01000001">
    <property type="protein sequence ID" value="RAK57789.1"/>
    <property type="molecule type" value="Genomic_DNA"/>
</dbReference>
<evidence type="ECO:0000256" key="1">
    <source>
        <dbReference type="SAM" id="Phobius"/>
    </source>
</evidence>
<keyword evidence="1" id="KW-0812">Transmembrane</keyword>
<organism evidence="3 4">
    <name type="scientific">Phenylobacterium deserti</name>
    <dbReference type="NCBI Taxonomy" id="1914756"/>
    <lineage>
        <taxon>Bacteria</taxon>
        <taxon>Pseudomonadati</taxon>
        <taxon>Pseudomonadota</taxon>
        <taxon>Alphaproteobacteria</taxon>
        <taxon>Caulobacterales</taxon>
        <taxon>Caulobacteraceae</taxon>
        <taxon>Phenylobacterium</taxon>
    </lineage>
</organism>